<organism evidence="1">
    <name type="scientific">marine sediment metagenome</name>
    <dbReference type="NCBI Taxonomy" id="412755"/>
    <lineage>
        <taxon>unclassified sequences</taxon>
        <taxon>metagenomes</taxon>
        <taxon>ecological metagenomes</taxon>
    </lineage>
</organism>
<dbReference type="AlphaFoldDB" id="A0A0F9CG66"/>
<name>A0A0F9CG66_9ZZZZ</name>
<comment type="caution">
    <text evidence="1">The sequence shown here is derived from an EMBL/GenBank/DDBJ whole genome shotgun (WGS) entry which is preliminary data.</text>
</comment>
<sequence>MREYPIIFSGDHPRKTLDLGKTQTRRVIKPQPKLRHLGYMMNYEGTGAIQCGADYPDTDKDFIKCPYGQVGDRLGVKETHYRFGDWNKNGLTKTGRQKWRFQAVNNEVRYFDNPPDKVRPNSFRALGWYKRPSIFLPKRYIRIWLEITEVRVERLRSISPTDALAEGGYTVDGFIKMYLIINHLPEDANPWNWALRYKLLGVGNKF</sequence>
<gene>
    <name evidence="1" type="ORF">LCGC14_2613920</name>
</gene>
<reference evidence="1" key="1">
    <citation type="journal article" date="2015" name="Nature">
        <title>Complex archaea that bridge the gap between prokaryotes and eukaryotes.</title>
        <authorList>
            <person name="Spang A."/>
            <person name="Saw J.H."/>
            <person name="Jorgensen S.L."/>
            <person name="Zaremba-Niedzwiedzka K."/>
            <person name="Martijn J."/>
            <person name="Lind A.E."/>
            <person name="van Eijk R."/>
            <person name="Schleper C."/>
            <person name="Guy L."/>
            <person name="Ettema T.J."/>
        </authorList>
    </citation>
    <scope>NUCLEOTIDE SEQUENCE</scope>
</reference>
<accession>A0A0F9CG66</accession>
<proteinExistence type="predicted"/>
<dbReference type="EMBL" id="LAZR01044435">
    <property type="protein sequence ID" value="KKL04651.1"/>
    <property type="molecule type" value="Genomic_DNA"/>
</dbReference>
<evidence type="ECO:0000313" key="1">
    <source>
        <dbReference type="EMBL" id="KKL04651.1"/>
    </source>
</evidence>
<protein>
    <submittedName>
        <fullName evidence="1">Uncharacterized protein</fullName>
    </submittedName>
</protein>